<dbReference type="EMBL" id="CAEZXP010000002">
    <property type="protein sequence ID" value="CAB4696003.1"/>
    <property type="molecule type" value="Genomic_DNA"/>
</dbReference>
<dbReference type="InterPro" id="IPR036291">
    <property type="entry name" value="NAD(P)-bd_dom_sf"/>
</dbReference>
<protein>
    <submittedName>
        <fullName evidence="4">Unannotated protein</fullName>
    </submittedName>
</protein>
<dbReference type="GO" id="GO:0016491">
    <property type="term" value="F:oxidoreductase activity"/>
    <property type="evidence" value="ECO:0007669"/>
    <property type="project" value="UniProtKB-KW"/>
</dbReference>
<dbReference type="PRINTS" id="PR00081">
    <property type="entry name" value="GDHRDH"/>
</dbReference>
<evidence type="ECO:0000256" key="1">
    <source>
        <dbReference type="ARBA" id="ARBA00006484"/>
    </source>
</evidence>
<keyword evidence="2" id="KW-0560">Oxidoreductase</keyword>
<name>A0A6J6PGY7_9ZZZZ</name>
<dbReference type="InterPro" id="IPR036409">
    <property type="entry name" value="Aldolase_II/adducin_N_sf"/>
</dbReference>
<dbReference type="SUPFAM" id="SSF53639">
    <property type="entry name" value="AraD/HMP-PK domain-like"/>
    <property type="match status" value="1"/>
</dbReference>
<dbReference type="InterPro" id="IPR020904">
    <property type="entry name" value="Sc_DH/Rdtase_CS"/>
</dbReference>
<dbReference type="Pfam" id="PF00596">
    <property type="entry name" value="Aldolase_II"/>
    <property type="match status" value="1"/>
</dbReference>
<dbReference type="Pfam" id="PF13561">
    <property type="entry name" value="adh_short_C2"/>
    <property type="match status" value="1"/>
</dbReference>
<dbReference type="SMART" id="SM01007">
    <property type="entry name" value="Aldolase_II"/>
    <property type="match status" value="1"/>
</dbReference>
<comment type="similarity">
    <text evidence="1">Belongs to the short-chain dehydrogenases/reductases (SDR) family.</text>
</comment>
<dbReference type="InterPro" id="IPR002347">
    <property type="entry name" value="SDR_fam"/>
</dbReference>
<dbReference type="Gene3D" id="3.40.225.10">
    <property type="entry name" value="Class II aldolase/adducin N-terminal domain"/>
    <property type="match status" value="1"/>
</dbReference>
<dbReference type="PANTHER" id="PTHR43669">
    <property type="entry name" value="5-KETO-D-GLUCONATE 5-REDUCTASE"/>
    <property type="match status" value="1"/>
</dbReference>
<reference evidence="4" key="1">
    <citation type="submission" date="2020-05" db="EMBL/GenBank/DDBJ databases">
        <authorList>
            <person name="Chiriac C."/>
            <person name="Salcher M."/>
            <person name="Ghai R."/>
            <person name="Kavagutti S V."/>
        </authorList>
    </citation>
    <scope>NUCLEOTIDE SEQUENCE</scope>
</reference>
<accession>A0A6J6PGY7</accession>
<organism evidence="4">
    <name type="scientific">freshwater metagenome</name>
    <dbReference type="NCBI Taxonomy" id="449393"/>
    <lineage>
        <taxon>unclassified sequences</taxon>
        <taxon>metagenomes</taxon>
        <taxon>ecological metagenomes</taxon>
    </lineage>
</organism>
<dbReference type="PROSITE" id="PS00061">
    <property type="entry name" value="ADH_SHORT"/>
    <property type="match status" value="1"/>
</dbReference>
<gene>
    <name evidence="4" type="ORF">UFOPK2399_01027</name>
</gene>
<evidence type="ECO:0000313" key="4">
    <source>
        <dbReference type="EMBL" id="CAB4696003.1"/>
    </source>
</evidence>
<dbReference type="InterPro" id="IPR001303">
    <property type="entry name" value="Aldolase_II/adducin_N"/>
</dbReference>
<dbReference type="PANTHER" id="PTHR43669:SF8">
    <property type="entry name" value="SHORT-CHAIN TYPE DEHYDROGENASE_REDUCTASE-RELATED"/>
    <property type="match status" value="1"/>
</dbReference>
<sequence length="656" mass="69629">MPTGLPPIPGETELDRLVARSRLFGADPTLVLFGGGNTSSKILERDHLGNERWVLRIKGTGSDLRTIEARHFAGLWLDDLQPLRERDTLTDEEMLAYLSRCLVEADAPRPSIETLLHGFLPALHVDHVHADAICALANAPDPIAAVREALGDDIAVAPYVRPGFALAKVVTEFADSRAVVLAHHGLVTWGDTHEESYRLTLELVAKAQDYLEAHGSDIFEVALGSGPAPEQFLAQLRGRLSRERRQVLGVDPSQRAVAGRSDVDVVAAVRSTPDHMLRIGPRTAVIDADGDIDAQVTAYEEDYRAYHDAEAVEGTPMQSALPKVMLVPNVGGIAAGPDAGTARLRLELAAHTHAATAATLDSFGGSSWLTPAQVWEFEYWPLELYKLTFAPPPAELAGTVVLVTGAASGIGRDVAVDLARRGAHLAIADLNAEGLAETLALLPPGRAVAVDGDLTDRVVVDGLVSAAVEAWGGVDAVVFNAGIAATGNLVDVDEAEWRHSLEVNLTSHFTLTKRVWSILEHQGIGASLVYISSKNAFAPGAGFGPYSVAKAGLVQLAKIAALEGGKHGIRANVVNPDAIFAGSKLWSDELRKERADAHGVAISELEAFYAKRSLLGRAVTGPDVAEAVAFLVSDRSRTTTGCVLTVDGGVPAAFPR</sequence>
<dbReference type="SUPFAM" id="SSF51735">
    <property type="entry name" value="NAD(P)-binding Rossmann-fold domains"/>
    <property type="match status" value="1"/>
</dbReference>
<dbReference type="Gene3D" id="3.40.50.720">
    <property type="entry name" value="NAD(P)-binding Rossmann-like Domain"/>
    <property type="match status" value="1"/>
</dbReference>
<feature type="domain" description="Class II aldolase/adducin N-terminal" evidence="3">
    <location>
        <begin position="16"/>
        <end position="211"/>
    </location>
</feature>
<proteinExistence type="inferred from homology"/>
<evidence type="ECO:0000259" key="3">
    <source>
        <dbReference type="SMART" id="SM01007"/>
    </source>
</evidence>
<dbReference type="FunFam" id="3.40.50.720:FF:000084">
    <property type="entry name" value="Short-chain dehydrogenase reductase"/>
    <property type="match status" value="1"/>
</dbReference>
<evidence type="ECO:0000256" key="2">
    <source>
        <dbReference type="ARBA" id="ARBA00023002"/>
    </source>
</evidence>
<dbReference type="AlphaFoldDB" id="A0A6J6PGY7"/>